<accession>A0A2T7PGQ4</accession>
<protein>
    <submittedName>
        <fullName evidence="1">Uncharacterized protein</fullName>
    </submittedName>
</protein>
<organism evidence="1 2">
    <name type="scientific">Pomacea canaliculata</name>
    <name type="common">Golden apple snail</name>
    <dbReference type="NCBI Taxonomy" id="400727"/>
    <lineage>
        <taxon>Eukaryota</taxon>
        <taxon>Metazoa</taxon>
        <taxon>Spiralia</taxon>
        <taxon>Lophotrochozoa</taxon>
        <taxon>Mollusca</taxon>
        <taxon>Gastropoda</taxon>
        <taxon>Caenogastropoda</taxon>
        <taxon>Architaenioglossa</taxon>
        <taxon>Ampullarioidea</taxon>
        <taxon>Ampullariidae</taxon>
        <taxon>Pomacea</taxon>
    </lineage>
</organism>
<comment type="caution">
    <text evidence="1">The sequence shown here is derived from an EMBL/GenBank/DDBJ whole genome shotgun (WGS) entry which is preliminary data.</text>
</comment>
<dbReference type="AlphaFoldDB" id="A0A2T7PGQ4"/>
<name>A0A2T7PGQ4_POMCA</name>
<sequence length="188" mass="21712">MSRRVYTLEEVVARVRHWHESVRSPQSSFYLFILLSLLGFGSVSKKGNNESLLEAQMLREEMQKLSKLVVRPRCPREWLGTYDSEDIRRLVSNNAVGHVDNRRIKNGERVQFYLAFTLQNGYEAYEVSHEMGHHVGCEVNLLDRYRCDVCSAKVEMMLEEEETTCHCGSTVTKNEHAVINRSPADEDS</sequence>
<proteinExistence type="predicted"/>
<gene>
    <name evidence="1" type="ORF">C0Q70_08047</name>
</gene>
<dbReference type="OrthoDB" id="2337140at2759"/>
<dbReference type="Proteomes" id="UP000245119">
    <property type="component" value="Linkage Group LG4"/>
</dbReference>
<evidence type="ECO:0000313" key="2">
    <source>
        <dbReference type="Proteomes" id="UP000245119"/>
    </source>
</evidence>
<keyword evidence="2" id="KW-1185">Reference proteome</keyword>
<evidence type="ECO:0000313" key="1">
    <source>
        <dbReference type="EMBL" id="PVD32605.1"/>
    </source>
</evidence>
<dbReference type="EMBL" id="PZQS01000004">
    <property type="protein sequence ID" value="PVD32605.1"/>
    <property type="molecule type" value="Genomic_DNA"/>
</dbReference>
<dbReference type="STRING" id="400727.A0A2T7PGQ4"/>
<reference evidence="1 2" key="1">
    <citation type="submission" date="2018-04" db="EMBL/GenBank/DDBJ databases">
        <title>The genome of golden apple snail Pomacea canaliculata provides insight into stress tolerance and invasive adaptation.</title>
        <authorList>
            <person name="Liu C."/>
            <person name="Liu B."/>
            <person name="Ren Y."/>
            <person name="Zhang Y."/>
            <person name="Wang H."/>
            <person name="Li S."/>
            <person name="Jiang F."/>
            <person name="Yin L."/>
            <person name="Zhang G."/>
            <person name="Qian W."/>
            <person name="Fan W."/>
        </authorList>
    </citation>
    <scope>NUCLEOTIDE SEQUENCE [LARGE SCALE GENOMIC DNA]</scope>
    <source>
        <strain evidence="1">SZHN2017</strain>
        <tissue evidence="1">Muscle</tissue>
    </source>
</reference>